<comment type="subcellular location">
    <subcellularLocation>
        <location evidence="1">Secreted</location>
    </subcellularLocation>
</comment>
<evidence type="ECO:0000313" key="7">
    <source>
        <dbReference type="EMBL" id="GCC37362.1"/>
    </source>
</evidence>
<dbReference type="Proteomes" id="UP000287033">
    <property type="component" value="Unassembled WGS sequence"/>
</dbReference>
<dbReference type="InterPro" id="IPR001483">
    <property type="entry name" value="Urotensin_II"/>
</dbReference>
<keyword evidence="5" id="KW-1015">Disulfide bond</keyword>
<evidence type="ECO:0000256" key="4">
    <source>
        <dbReference type="ARBA" id="ARBA00022702"/>
    </source>
</evidence>
<evidence type="ECO:0000256" key="1">
    <source>
        <dbReference type="ARBA" id="ARBA00004613"/>
    </source>
</evidence>
<keyword evidence="3" id="KW-0964">Secreted</keyword>
<dbReference type="GO" id="GO:0097746">
    <property type="term" value="P:blood vessel diameter maintenance"/>
    <property type="evidence" value="ECO:0007669"/>
    <property type="project" value="InterPro"/>
</dbReference>
<evidence type="ECO:0000256" key="5">
    <source>
        <dbReference type="ARBA" id="ARBA00023157"/>
    </source>
</evidence>
<proteinExistence type="inferred from homology"/>
<feature type="chain" id="PRO_5019069091" evidence="6">
    <location>
        <begin position="26"/>
        <end position="131"/>
    </location>
</feature>
<sequence length="131" mass="15113">MDNPKHQSRGTRAALLMMLMVLVESSQISQDEGTILLGGEDSDMTELSRGLVMTLLRRSLEMAARKERSLKLATRNMRSPEWRELEPRHKLSQLAEWERAPGRSDRRKSYTANKISSLQSSKRACFWKYCV</sequence>
<name>A0A401T3Z8_CHIPU</name>
<evidence type="ECO:0000256" key="2">
    <source>
        <dbReference type="ARBA" id="ARBA00006719"/>
    </source>
</evidence>
<reference evidence="7 8" key="1">
    <citation type="journal article" date="2018" name="Nat. Ecol. Evol.">
        <title>Shark genomes provide insights into elasmobranch evolution and the origin of vertebrates.</title>
        <authorList>
            <person name="Hara Y"/>
            <person name="Yamaguchi K"/>
            <person name="Onimaru K"/>
            <person name="Kadota M"/>
            <person name="Koyanagi M"/>
            <person name="Keeley SD"/>
            <person name="Tatsumi K"/>
            <person name="Tanaka K"/>
            <person name="Motone F"/>
            <person name="Kageyama Y"/>
            <person name="Nozu R"/>
            <person name="Adachi N"/>
            <person name="Nishimura O"/>
            <person name="Nakagawa R"/>
            <person name="Tanegashima C"/>
            <person name="Kiyatake I"/>
            <person name="Matsumoto R"/>
            <person name="Murakumo K"/>
            <person name="Nishida K"/>
            <person name="Terakita A"/>
            <person name="Kuratani S"/>
            <person name="Sato K"/>
            <person name="Hyodo S Kuraku.S."/>
        </authorList>
    </citation>
    <scope>NUCLEOTIDE SEQUENCE [LARGE SCALE GENOMIC DNA]</scope>
</reference>
<feature type="signal peptide" evidence="6">
    <location>
        <begin position="1"/>
        <end position="25"/>
    </location>
</feature>
<accession>A0A401T3Z8</accession>
<keyword evidence="8" id="KW-1185">Reference proteome</keyword>
<protein>
    <submittedName>
        <fullName evidence="7">Uncharacterized protein</fullName>
    </submittedName>
</protein>
<evidence type="ECO:0000256" key="6">
    <source>
        <dbReference type="SAM" id="SignalP"/>
    </source>
</evidence>
<keyword evidence="6" id="KW-0732">Signal</keyword>
<keyword evidence="4" id="KW-0372">Hormone</keyword>
<dbReference type="EMBL" id="BEZZ01000986">
    <property type="protein sequence ID" value="GCC37362.1"/>
    <property type="molecule type" value="Genomic_DNA"/>
</dbReference>
<organism evidence="7 8">
    <name type="scientific">Chiloscyllium punctatum</name>
    <name type="common">Brownbanded bambooshark</name>
    <name type="synonym">Hemiscyllium punctatum</name>
    <dbReference type="NCBI Taxonomy" id="137246"/>
    <lineage>
        <taxon>Eukaryota</taxon>
        <taxon>Metazoa</taxon>
        <taxon>Chordata</taxon>
        <taxon>Craniata</taxon>
        <taxon>Vertebrata</taxon>
        <taxon>Chondrichthyes</taxon>
        <taxon>Elasmobranchii</taxon>
        <taxon>Galeomorphii</taxon>
        <taxon>Galeoidea</taxon>
        <taxon>Orectolobiformes</taxon>
        <taxon>Hemiscylliidae</taxon>
        <taxon>Chiloscyllium</taxon>
    </lineage>
</organism>
<gene>
    <name evidence="7" type="ORF">chiPu_0015866</name>
</gene>
<dbReference type="GO" id="GO:0008217">
    <property type="term" value="P:regulation of blood pressure"/>
    <property type="evidence" value="ECO:0007669"/>
    <property type="project" value="InterPro"/>
</dbReference>
<dbReference type="GO" id="GO:0005576">
    <property type="term" value="C:extracellular region"/>
    <property type="evidence" value="ECO:0007669"/>
    <property type="project" value="UniProtKB-SubCell"/>
</dbReference>
<evidence type="ECO:0000256" key="3">
    <source>
        <dbReference type="ARBA" id="ARBA00022525"/>
    </source>
</evidence>
<comment type="similarity">
    <text evidence="2">Belongs to the urotensin-2 family.</text>
</comment>
<evidence type="ECO:0000313" key="8">
    <source>
        <dbReference type="Proteomes" id="UP000287033"/>
    </source>
</evidence>
<dbReference type="PROSITE" id="PS00984">
    <property type="entry name" value="UROTENSIN_II"/>
    <property type="match status" value="1"/>
</dbReference>
<dbReference type="GO" id="GO:0005179">
    <property type="term" value="F:hormone activity"/>
    <property type="evidence" value="ECO:0007669"/>
    <property type="project" value="UniProtKB-KW"/>
</dbReference>
<comment type="caution">
    <text evidence="7">The sequence shown here is derived from an EMBL/GenBank/DDBJ whole genome shotgun (WGS) entry which is preliminary data.</text>
</comment>
<dbReference type="AlphaFoldDB" id="A0A401T3Z8"/>